<dbReference type="AlphaFoldDB" id="A0A453QDS3"/>
<protein>
    <submittedName>
        <fullName evidence="1">Uncharacterized protein</fullName>
    </submittedName>
</protein>
<dbReference type="Proteomes" id="UP000015105">
    <property type="component" value="Chromosome 7D"/>
</dbReference>
<reference evidence="2" key="1">
    <citation type="journal article" date="2014" name="Science">
        <title>Ancient hybridizations among the ancestral genomes of bread wheat.</title>
        <authorList>
            <consortium name="International Wheat Genome Sequencing Consortium,"/>
            <person name="Marcussen T."/>
            <person name="Sandve S.R."/>
            <person name="Heier L."/>
            <person name="Spannagl M."/>
            <person name="Pfeifer M."/>
            <person name="Jakobsen K.S."/>
            <person name="Wulff B.B."/>
            <person name="Steuernagel B."/>
            <person name="Mayer K.F."/>
            <person name="Olsen O.A."/>
        </authorList>
    </citation>
    <scope>NUCLEOTIDE SEQUENCE [LARGE SCALE GENOMIC DNA]</scope>
    <source>
        <strain evidence="2">cv. AL8/78</strain>
    </source>
</reference>
<reference evidence="1" key="4">
    <citation type="submission" date="2019-03" db="UniProtKB">
        <authorList>
            <consortium name="EnsemblPlants"/>
        </authorList>
    </citation>
    <scope>IDENTIFICATION</scope>
</reference>
<keyword evidence="2" id="KW-1185">Reference proteome</keyword>
<dbReference type="Gramene" id="AET7Gv20058300.3">
    <property type="protein sequence ID" value="AET7Gv20058300.3"/>
    <property type="gene ID" value="AET7Gv20058300"/>
</dbReference>
<organism evidence="1 2">
    <name type="scientific">Aegilops tauschii subsp. strangulata</name>
    <name type="common">Goatgrass</name>
    <dbReference type="NCBI Taxonomy" id="200361"/>
    <lineage>
        <taxon>Eukaryota</taxon>
        <taxon>Viridiplantae</taxon>
        <taxon>Streptophyta</taxon>
        <taxon>Embryophyta</taxon>
        <taxon>Tracheophyta</taxon>
        <taxon>Spermatophyta</taxon>
        <taxon>Magnoliopsida</taxon>
        <taxon>Liliopsida</taxon>
        <taxon>Poales</taxon>
        <taxon>Poaceae</taxon>
        <taxon>BOP clade</taxon>
        <taxon>Pooideae</taxon>
        <taxon>Triticodae</taxon>
        <taxon>Triticeae</taxon>
        <taxon>Triticinae</taxon>
        <taxon>Aegilops</taxon>
    </lineage>
</organism>
<dbReference type="EnsemblPlants" id="AET7Gv20058300.3">
    <property type="protein sequence ID" value="AET7Gv20058300.3"/>
    <property type="gene ID" value="AET7Gv20058300"/>
</dbReference>
<reference evidence="2" key="2">
    <citation type="journal article" date="2017" name="Nat. Plants">
        <title>The Aegilops tauschii genome reveals multiple impacts of transposons.</title>
        <authorList>
            <person name="Zhao G."/>
            <person name="Zou C."/>
            <person name="Li K."/>
            <person name="Wang K."/>
            <person name="Li T."/>
            <person name="Gao L."/>
            <person name="Zhang X."/>
            <person name="Wang H."/>
            <person name="Yang Z."/>
            <person name="Liu X."/>
            <person name="Jiang W."/>
            <person name="Mao L."/>
            <person name="Kong X."/>
            <person name="Jiao Y."/>
            <person name="Jia J."/>
        </authorList>
    </citation>
    <scope>NUCLEOTIDE SEQUENCE [LARGE SCALE GENOMIC DNA]</scope>
    <source>
        <strain evidence="2">cv. AL8/78</strain>
    </source>
</reference>
<sequence length="111" mass="12850">SAEESFRVNYFLRIVDQAILSLTSRFDQYQGYQKIFGFLFTSETLQSSDKNSLKTSCDNLEVALKKDGKSDIDANELYAELMFLQNFMPKENIGPVEILKFLKRHDHFPNA</sequence>
<accession>A0A453QDS3</accession>
<name>A0A453QDS3_AEGTS</name>
<evidence type="ECO:0000313" key="2">
    <source>
        <dbReference type="Proteomes" id="UP000015105"/>
    </source>
</evidence>
<proteinExistence type="predicted"/>
<evidence type="ECO:0000313" key="1">
    <source>
        <dbReference type="EnsemblPlants" id="AET7Gv20058300.3"/>
    </source>
</evidence>
<reference evidence="1" key="5">
    <citation type="journal article" date="2021" name="G3 (Bethesda)">
        <title>Aegilops tauschii genome assembly Aet v5.0 features greater sequence contiguity and improved annotation.</title>
        <authorList>
            <person name="Wang L."/>
            <person name="Zhu T."/>
            <person name="Rodriguez J.C."/>
            <person name="Deal K.R."/>
            <person name="Dubcovsky J."/>
            <person name="McGuire P.E."/>
            <person name="Lux T."/>
            <person name="Spannagl M."/>
            <person name="Mayer K.F.X."/>
            <person name="Baldrich P."/>
            <person name="Meyers B.C."/>
            <person name="Huo N."/>
            <person name="Gu Y.Q."/>
            <person name="Zhou H."/>
            <person name="Devos K.M."/>
            <person name="Bennetzen J.L."/>
            <person name="Unver T."/>
            <person name="Budak H."/>
            <person name="Gulick P.J."/>
            <person name="Galiba G."/>
            <person name="Kalapos B."/>
            <person name="Nelson D.R."/>
            <person name="Li P."/>
            <person name="You F.M."/>
            <person name="Luo M.C."/>
            <person name="Dvorak J."/>
        </authorList>
    </citation>
    <scope>NUCLEOTIDE SEQUENCE [LARGE SCALE GENOMIC DNA]</scope>
    <source>
        <strain evidence="1">cv. AL8/78</strain>
    </source>
</reference>
<reference evidence="1" key="3">
    <citation type="journal article" date="2017" name="Nature">
        <title>Genome sequence of the progenitor of the wheat D genome Aegilops tauschii.</title>
        <authorList>
            <person name="Luo M.C."/>
            <person name="Gu Y.Q."/>
            <person name="Puiu D."/>
            <person name="Wang H."/>
            <person name="Twardziok S.O."/>
            <person name="Deal K.R."/>
            <person name="Huo N."/>
            <person name="Zhu T."/>
            <person name="Wang L."/>
            <person name="Wang Y."/>
            <person name="McGuire P.E."/>
            <person name="Liu S."/>
            <person name="Long H."/>
            <person name="Ramasamy R.K."/>
            <person name="Rodriguez J.C."/>
            <person name="Van S.L."/>
            <person name="Yuan L."/>
            <person name="Wang Z."/>
            <person name="Xia Z."/>
            <person name="Xiao L."/>
            <person name="Anderson O.D."/>
            <person name="Ouyang S."/>
            <person name="Liang Y."/>
            <person name="Zimin A.V."/>
            <person name="Pertea G."/>
            <person name="Qi P."/>
            <person name="Bennetzen J.L."/>
            <person name="Dai X."/>
            <person name="Dawson M.W."/>
            <person name="Muller H.G."/>
            <person name="Kugler K."/>
            <person name="Rivarola-Duarte L."/>
            <person name="Spannagl M."/>
            <person name="Mayer K.F.X."/>
            <person name="Lu F.H."/>
            <person name="Bevan M.W."/>
            <person name="Leroy P."/>
            <person name="Li P."/>
            <person name="You F.M."/>
            <person name="Sun Q."/>
            <person name="Liu Z."/>
            <person name="Lyons E."/>
            <person name="Wicker T."/>
            <person name="Salzberg S.L."/>
            <person name="Devos K.M."/>
            <person name="Dvorak J."/>
        </authorList>
    </citation>
    <scope>NUCLEOTIDE SEQUENCE [LARGE SCALE GENOMIC DNA]</scope>
    <source>
        <strain evidence="1">cv. AL8/78</strain>
    </source>
</reference>